<dbReference type="OrthoDB" id="6170015at2"/>
<protein>
    <recommendedName>
        <fullName evidence="2">Surface antigen domain-containing protein</fullName>
    </recommendedName>
</protein>
<dbReference type="RefSeq" id="WP_093196489.1">
    <property type="nucleotide sequence ID" value="NZ_RXOE01000002.1"/>
</dbReference>
<evidence type="ECO:0000313" key="4">
    <source>
        <dbReference type="Proteomes" id="UP000267418"/>
    </source>
</evidence>
<feature type="signal peptide" evidence="1">
    <location>
        <begin position="1"/>
        <end position="30"/>
    </location>
</feature>
<feature type="chain" id="PRO_5019004944" description="Surface antigen domain-containing protein" evidence="1">
    <location>
        <begin position="31"/>
        <end position="130"/>
    </location>
</feature>
<dbReference type="Pfam" id="PF16998">
    <property type="entry name" value="17kDa_Anti_2"/>
    <property type="match status" value="1"/>
</dbReference>
<name>A0A431TMC5_9BURK</name>
<keyword evidence="4" id="KW-1185">Reference proteome</keyword>
<reference evidence="3 4" key="1">
    <citation type="submission" date="2018-12" db="EMBL/GenBank/DDBJ databases">
        <title>The genome of Variovorax gossypii DSM 100435.</title>
        <authorList>
            <person name="Gao J."/>
            <person name="Sun J."/>
        </authorList>
    </citation>
    <scope>NUCLEOTIDE SEQUENCE [LARGE SCALE GENOMIC DNA]</scope>
    <source>
        <strain evidence="3 4">DSM 100435</strain>
    </source>
</reference>
<sequence>MKLVPAICVSCAAMAMALAGCAGFSSQAPAGGTLTGSLAGAAPGSVAARAMDDGDRRRAASALETLANGESSAWRNRETGDSFVFTPTSSVERRGERCRDFRLEVVAGGRPDSIGGSACRQPDGSWRIPG</sequence>
<feature type="domain" description="Surface antigen" evidence="2">
    <location>
        <begin position="34"/>
        <end position="128"/>
    </location>
</feature>
<dbReference type="Proteomes" id="UP000267418">
    <property type="component" value="Unassembled WGS sequence"/>
</dbReference>
<proteinExistence type="predicted"/>
<dbReference type="EMBL" id="RXOE01000002">
    <property type="protein sequence ID" value="RTQ34836.1"/>
    <property type="molecule type" value="Genomic_DNA"/>
</dbReference>
<accession>A0A431TMC5</accession>
<dbReference type="AlphaFoldDB" id="A0A431TMC5"/>
<keyword evidence="1" id="KW-0732">Signal</keyword>
<organism evidence="3 4">
    <name type="scientific">Variovorax gossypii</name>
    <dbReference type="NCBI Taxonomy" id="1679495"/>
    <lineage>
        <taxon>Bacteria</taxon>
        <taxon>Pseudomonadati</taxon>
        <taxon>Pseudomonadota</taxon>
        <taxon>Betaproteobacteria</taxon>
        <taxon>Burkholderiales</taxon>
        <taxon>Comamonadaceae</taxon>
        <taxon>Variovorax</taxon>
    </lineage>
</organism>
<gene>
    <name evidence="3" type="ORF">EJP69_10555</name>
</gene>
<evidence type="ECO:0000259" key="2">
    <source>
        <dbReference type="Pfam" id="PF16998"/>
    </source>
</evidence>
<evidence type="ECO:0000313" key="3">
    <source>
        <dbReference type="EMBL" id="RTQ34836.1"/>
    </source>
</evidence>
<evidence type="ECO:0000256" key="1">
    <source>
        <dbReference type="SAM" id="SignalP"/>
    </source>
</evidence>
<dbReference type="PROSITE" id="PS51257">
    <property type="entry name" value="PROKAR_LIPOPROTEIN"/>
    <property type="match status" value="1"/>
</dbReference>
<dbReference type="InterPro" id="IPR032635">
    <property type="entry name" value="Anti_2"/>
</dbReference>
<comment type="caution">
    <text evidence="3">The sequence shown here is derived from an EMBL/GenBank/DDBJ whole genome shotgun (WGS) entry which is preliminary data.</text>
</comment>